<evidence type="ECO:0000256" key="1">
    <source>
        <dbReference type="SAM" id="MobiDB-lite"/>
    </source>
</evidence>
<dbReference type="EMBL" id="CP163440">
    <property type="protein sequence ID" value="XDQ66050.1"/>
    <property type="molecule type" value="Genomic_DNA"/>
</dbReference>
<organism evidence="2">
    <name type="scientific">Streptomyces sp. R35</name>
    <dbReference type="NCBI Taxonomy" id="3238630"/>
    <lineage>
        <taxon>Bacteria</taxon>
        <taxon>Bacillati</taxon>
        <taxon>Actinomycetota</taxon>
        <taxon>Actinomycetes</taxon>
        <taxon>Kitasatosporales</taxon>
        <taxon>Streptomycetaceae</taxon>
        <taxon>Streptomyces</taxon>
    </lineage>
</organism>
<gene>
    <name evidence="2" type="ORF">AB5J50_37235</name>
</gene>
<dbReference type="AlphaFoldDB" id="A0AB39SK15"/>
<accession>A0AB39SK15</accession>
<name>A0AB39SK15_9ACTN</name>
<proteinExistence type="predicted"/>
<evidence type="ECO:0000313" key="2">
    <source>
        <dbReference type="EMBL" id="XDQ66050.1"/>
    </source>
</evidence>
<sequence length="77" mass="8203">MLALALGGGTVVVLAVVLAVCVLGWKAIGACTKEDVPYVTEVIMKVLRDGRHAVQHRVRPASLPPNDQASHEESETQ</sequence>
<reference evidence="2" key="1">
    <citation type="submission" date="2024-07" db="EMBL/GenBank/DDBJ databases">
        <authorList>
            <person name="Yu S.T."/>
        </authorList>
    </citation>
    <scope>NUCLEOTIDE SEQUENCE</scope>
    <source>
        <strain evidence="2">R35</strain>
    </source>
</reference>
<protein>
    <submittedName>
        <fullName evidence="2">Uncharacterized protein</fullName>
    </submittedName>
</protein>
<dbReference type="RefSeq" id="WP_369262972.1">
    <property type="nucleotide sequence ID" value="NZ_CP163440.1"/>
</dbReference>
<feature type="region of interest" description="Disordered" evidence="1">
    <location>
        <begin position="56"/>
        <end position="77"/>
    </location>
</feature>